<dbReference type="GO" id="GO:0071013">
    <property type="term" value="C:catalytic step 2 spliceosome"/>
    <property type="evidence" value="ECO:0007669"/>
    <property type="project" value="TreeGrafter"/>
</dbReference>
<dbReference type="InterPro" id="IPR029000">
    <property type="entry name" value="Cyclophilin-like_dom_sf"/>
</dbReference>
<dbReference type="KEGG" id="mng:MNEG_11890"/>
<proteinExistence type="inferred from homology"/>
<evidence type="ECO:0000256" key="2">
    <source>
        <dbReference type="RuleBase" id="RU363019"/>
    </source>
</evidence>
<evidence type="ECO:0000313" key="5">
    <source>
        <dbReference type="EMBL" id="KIY96072.1"/>
    </source>
</evidence>
<dbReference type="Proteomes" id="UP000054498">
    <property type="component" value="Unassembled WGS sequence"/>
</dbReference>
<comment type="function">
    <text evidence="2">PPIases accelerate the folding of proteins. It catalyzes the cis-trans isomerization of proline imidic peptide bonds in oligopeptides.</text>
</comment>
<dbReference type="Pfam" id="PF00160">
    <property type="entry name" value="Pro_isomerase"/>
    <property type="match status" value="1"/>
</dbReference>
<dbReference type="EC" id="5.2.1.8" evidence="2"/>
<evidence type="ECO:0000256" key="1">
    <source>
        <dbReference type="ARBA" id="ARBA00000971"/>
    </source>
</evidence>
<dbReference type="PANTHER" id="PTHR45625">
    <property type="entry name" value="PEPTIDYL-PROLYL CIS-TRANS ISOMERASE-RELATED"/>
    <property type="match status" value="1"/>
</dbReference>
<evidence type="ECO:0000256" key="3">
    <source>
        <dbReference type="SAM" id="MobiDB-lite"/>
    </source>
</evidence>
<dbReference type="GO" id="GO:0003755">
    <property type="term" value="F:peptidyl-prolyl cis-trans isomerase activity"/>
    <property type="evidence" value="ECO:0007669"/>
    <property type="project" value="UniProtKB-UniRule"/>
</dbReference>
<name>A0A0D2J8I7_9CHLO</name>
<comment type="similarity">
    <text evidence="2">Belongs to the cyclophilin-type PPIase family.</text>
</comment>
<evidence type="ECO:0000313" key="6">
    <source>
        <dbReference type="Proteomes" id="UP000054498"/>
    </source>
</evidence>
<dbReference type="GeneID" id="25729198"/>
<dbReference type="InterPro" id="IPR002130">
    <property type="entry name" value="Cyclophilin-type_PPIase_dom"/>
</dbReference>
<reference evidence="5 6" key="1">
    <citation type="journal article" date="2013" name="BMC Genomics">
        <title>Reconstruction of the lipid metabolism for the microalga Monoraphidium neglectum from its genome sequence reveals characteristics suitable for biofuel production.</title>
        <authorList>
            <person name="Bogen C."/>
            <person name="Al-Dilaimi A."/>
            <person name="Albersmeier A."/>
            <person name="Wichmann J."/>
            <person name="Grundmann M."/>
            <person name="Rupp O."/>
            <person name="Lauersen K.J."/>
            <person name="Blifernez-Klassen O."/>
            <person name="Kalinowski J."/>
            <person name="Goesmann A."/>
            <person name="Mussgnug J.H."/>
            <person name="Kruse O."/>
        </authorList>
    </citation>
    <scope>NUCLEOTIDE SEQUENCE [LARGE SCALE GENOMIC DNA]</scope>
    <source>
        <strain evidence="5 6">SAG 48.87</strain>
    </source>
</reference>
<evidence type="ECO:0000259" key="4">
    <source>
        <dbReference type="PROSITE" id="PS50072"/>
    </source>
</evidence>
<gene>
    <name evidence="5" type="ORF">MNEG_11890</name>
</gene>
<dbReference type="EMBL" id="KK103174">
    <property type="protein sequence ID" value="KIY96072.1"/>
    <property type="molecule type" value="Genomic_DNA"/>
</dbReference>
<dbReference type="Gene3D" id="2.40.100.10">
    <property type="entry name" value="Cyclophilin-like"/>
    <property type="match status" value="1"/>
</dbReference>
<keyword evidence="6" id="KW-1185">Reference proteome</keyword>
<comment type="catalytic activity">
    <reaction evidence="1 2">
        <text>[protein]-peptidylproline (omega=180) = [protein]-peptidylproline (omega=0)</text>
        <dbReference type="Rhea" id="RHEA:16237"/>
        <dbReference type="Rhea" id="RHEA-COMP:10747"/>
        <dbReference type="Rhea" id="RHEA-COMP:10748"/>
        <dbReference type="ChEBI" id="CHEBI:83833"/>
        <dbReference type="ChEBI" id="CHEBI:83834"/>
        <dbReference type="EC" id="5.2.1.8"/>
    </reaction>
</comment>
<protein>
    <recommendedName>
        <fullName evidence="2">Peptidyl-prolyl cis-trans isomerase</fullName>
        <shortName evidence="2">PPIase</shortName>
        <ecNumber evidence="2">5.2.1.8</ecNumber>
    </recommendedName>
</protein>
<keyword evidence="2 5" id="KW-0413">Isomerase</keyword>
<accession>A0A0D2J8I7</accession>
<dbReference type="PANTHER" id="PTHR45625:SF2">
    <property type="entry name" value="PEPTIDYL-PROLYL CIS-TRANS ISOMERASE-LIKE 3"/>
    <property type="match status" value="1"/>
</dbReference>
<feature type="compositionally biased region" description="Basic and acidic residues" evidence="3">
    <location>
        <begin position="41"/>
        <end position="56"/>
    </location>
</feature>
<keyword evidence="2" id="KW-0697">Rotamase</keyword>
<dbReference type="AlphaFoldDB" id="A0A0D2J8I7"/>
<organism evidence="5 6">
    <name type="scientific">Monoraphidium neglectum</name>
    <dbReference type="NCBI Taxonomy" id="145388"/>
    <lineage>
        <taxon>Eukaryota</taxon>
        <taxon>Viridiplantae</taxon>
        <taxon>Chlorophyta</taxon>
        <taxon>core chlorophytes</taxon>
        <taxon>Chlorophyceae</taxon>
        <taxon>CS clade</taxon>
        <taxon>Sphaeropleales</taxon>
        <taxon>Selenastraceae</taxon>
        <taxon>Monoraphidium</taxon>
    </lineage>
</organism>
<sequence>MNLPGSQFFITYKAHAHLNGKYTVFGQVIDGLDTLDKMEKVPVDPSNDRPKQELRINRVTLHANPLAS</sequence>
<feature type="domain" description="PPIase cyclophilin-type" evidence="4">
    <location>
        <begin position="1"/>
        <end position="61"/>
    </location>
</feature>
<dbReference type="RefSeq" id="XP_013895092.1">
    <property type="nucleotide sequence ID" value="XM_014039638.1"/>
</dbReference>
<dbReference type="SUPFAM" id="SSF50891">
    <property type="entry name" value="Cyclophilin-like"/>
    <property type="match status" value="1"/>
</dbReference>
<dbReference type="OrthoDB" id="271386at2759"/>
<dbReference type="PROSITE" id="PS50072">
    <property type="entry name" value="CSA_PPIASE_2"/>
    <property type="match status" value="1"/>
</dbReference>
<dbReference type="STRING" id="145388.A0A0D2J8I7"/>
<feature type="region of interest" description="Disordered" evidence="3">
    <location>
        <begin position="41"/>
        <end position="68"/>
    </location>
</feature>
<dbReference type="InterPro" id="IPR044666">
    <property type="entry name" value="Cyclophilin_A-like"/>
</dbReference>
<dbReference type="PRINTS" id="PR00153">
    <property type="entry name" value="CSAPPISMRASE"/>
</dbReference>